<dbReference type="PROSITE" id="PS50199">
    <property type="entry name" value="ZF_RANBP2_2"/>
    <property type="match status" value="1"/>
</dbReference>
<keyword evidence="3" id="KW-0862">Zinc</keyword>
<dbReference type="Pfam" id="PF00641">
    <property type="entry name" value="Zn_ribbon_RanBP"/>
    <property type="match status" value="1"/>
</dbReference>
<evidence type="ECO:0000256" key="5">
    <source>
        <dbReference type="SAM" id="Coils"/>
    </source>
</evidence>
<keyword evidence="2 4" id="KW-0863">Zinc-finger</keyword>
<dbReference type="InterPro" id="IPR036443">
    <property type="entry name" value="Znf_RanBP2_sf"/>
</dbReference>
<dbReference type="SUPFAM" id="SSF90209">
    <property type="entry name" value="Ran binding protein zinc finger-like"/>
    <property type="match status" value="1"/>
</dbReference>
<evidence type="ECO:0000256" key="3">
    <source>
        <dbReference type="ARBA" id="ARBA00022833"/>
    </source>
</evidence>
<dbReference type="AlphaFoldDB" id="A0A7R9GD06"/>
<feature type="domain" description="RanBP2-type" evidence="7">
    <location>
        <begin position="330"/>
        <end position="360"/>
    </location>
</feature>
<dbReference type="PANTHER" id="PTHR46253:SF1">
    <property type="entry name" value="TAB2"/>
    <property type="match status" value="1"/>
</dbReference>
<feature type="compositionally biased region" description="Low complexity" evidence="6">
    <location>
        <begin position="25"/>
        <end position="36"/>
    </location>
</feature>
<evidence type="ECO:0000313" key="9">
    <source>
        <dbReference type="Proteomes" id="UP000678499"/>
    </source>
</evidence>
<evidence type="ECO:0000256" key="2">
    <source>
        <dbReference type="ARBA" id="ARBA00022771"/>
    </source>
</evidence>
<dbReference type="EMBL" id="OA882639">
    <property type="protein sequence ID" value="CAD7276332.1"/>
    <property type="molecule type" value="Genomic_DNA"/>
</dbReference>
<feature type="coiled-coil region" evidence="5">
    <location>
        <begin position="181"/>
        <end position="208"/>
    </location>
</feature>
<dbReference type="EMBL" id="CAJPEX010000602">
    <property type="protein sequence ID" value="CAG0916484.1"/>
    <property type="molecule type" value="Genomic_DNA"/>
</dbReference>
<dbReference type="Proteomes" id="UP000678499">
    <property type="component" value="Unassembled WGS sequence"/>
</dbReference>
<dbReference type="SMART" id="SM00547">
    <property type="entry name" value="ZnF_RBZ"/>
    <property type="match status" value="1"/>
</dbReference>
<dbReference type="GO" id="GO:0008270">
    <property type="term" value="F:zinc ion binding"/>
    <property type="evidence" value="ECO:0007669"/>
    <property type="project" value="UniProtKB-KW"/>
</dbReference>
<evidence type="ECO:0000256" key="6">
    <source>
        <dbReference type="SAM" id="MobiDB-lite"/>
    </source>
</evidence>
<keyword evidence="9" id="KW-1185">Reference proteome</keyword>
<dbReference type="Gene3D" id="2.30.30.380">
    <property type="entry name" value="Zn-finger domain of Sec23/24"/>
    <property type="match status" value="1"/>
</dbReference>
<reference evidence="8" key="1">
    <citation type="submission" date="2020-11" db="EMBL/GenBank/DDBJ databases">
        <authorList>
            <person name="Tran Van P."/>
        </authorList>
    </citation>
    <scope>NUCLEOTIDE SEQUENCE</scope>
</reference>
<keyword evidence="5" id="KW-0175">Coiled coil</keyword>
<sequence length="429" mass="46536">MKNTRSEGELRVKNNINDGRVVGGATSCSATSSPTTEFAPPMHRARTRSVDNTGARPRPVGLRHEITQPSVTSVRCVLHNNSEIRYEHAVLPAASPGAPVQHRSEVTVPVGIPNSPSFSWIHHQPSLIEVEDPLQIFDGTPALLSHSQNGSVRNQGYETGMQNSRRKDYGHALILHQKSRKDALEKKVAEERKLCMKLKYEKKKLEDDLMQRRQNRGTQFPTVKDLKELNEIVHSLRVKCELTNRRIQFFQGQSTAPRNGEFYSNMERFGRTGQDGRVPPPDDMAAVMMPQFSRSIPPAVAPGSRVTASVSMPDELQRASSSVAVSVDEEEGPHWSCPTCTFLNHPALSTCEQCDTLRAPNKIPTDMSCHDSSSSGGGVGGGGGAGAASASACGAGARTCYCCAGAAVARTPGACLQYAHYPGCLAHRQ</sequence>
<accession>A0A7R9GD06</accession>
<protein>
    <recommendedName>
        <fullName evidence="7">RanBP2-type domain-containing protein</fullName>
    </recommendedName>
</protein>
<evidence type="ECO:0000256" key="4">
    <source>
        <dbReference type="PROSITE-ProRule" id="PRU00322"/>
    </source>
</evidence>
<dbReference type="InterPro" id="IPR001876">
    <property type="entry name" value="Znf_RanBP2"/>
</dbReference>
<feature type="region of interest" description="Disordered" evidence="6">
    <location>
        <begin position="23"/>
        <end position="42"/>
    </location>
</feature>
<name>A0A7R9GD06_9CRUS</name>
<evidence type="ECO:0000313" key="8">
    <source>
        <dbReference type="EMBL" id="CAD7276332.1"/>
    </source>
</evidence>
<dbReference type="PROSITE" id="PS01358">
    <property type="entry name" value="ZF_RANBP2_1"/>
    <property type="match status" value="1"/>
</dbReference>
<dbReference type="OrthoDB" id="6367910at2759"/>
<evidence type="ECO:0000259" key="7">
    <source>
        <dbReference type="PROSITE" id="PS50199"/>
    </source>
</evidence>
<organism evidence="8">
    <name type="scientific">Notodromas monacha</name>
    <dbReference type="NCBI Taxonomy" id="399045"/>
    <lineage>
        <taxon>Eukaryota</taxon>
        <taxon>Metazoa</taxon>
        <taxon>Ecdysozoa</taxon>
        <taxon>Arthropoda</taxon>
        <taxon>Crustacea</taxon>
        <taxon>Oligostraca</taxon>
        <taxon>Ostracoda</taxon>
        <taxon>Podocopa</taxon>
        <taxon>Podocopida</taxon>
        <taxon>Cypridocopina</taxon>
        <taxon>Cypridoidea</taxon>
        <taxon>Cyprididae</taxon>
        <taxon>Notodromas</taxon>
    </lineage>
</organism>
<keyword evidence="1" id="KW-0479">Metal-binding</keyword>
<gene>
    <name evidence="8" type="ORF">NMOB1V02_LOCUS4099</name>
</gene>
<proteinExistence type="predicted"/>
<evidence type="ECO:0000256" key="1">
    <source>
        <dbReference type="ARBA" id="ARBA00022723"/>
    </source>
</evidence>
<dbReference type="PANTHER" id="PTHR46253">
    <property type="entry name" value="TGF-BETA-ACTIVATED KINASE 1 AND MAP3K7-BINDING PROTEIN TAB"/>
    <property type="match status" value="1"/>
</dbReference>